<evidence type="ECO:0000313" key="2">
    <source>
        <dbReference type="EMBL" id="SDP50504.1"/>
    </source>
</evidence>
<dbReference type="SUPFAM" id="SSF50800">
    <property type="entry name" value="PK beta-barrel domain-like"/>
    <property type="match status" value="1"/>
</dbReference>
<dbReference type="PROSITE" id="PS51340">
    <property type="entry name" value="MOSC"/>
    <property type="match status" value="1"/>
</dbReference>
<dbReference type="InterPro" id="IPR052353">
    <property type="entry name" value="Benzoxazolinone_Detox_Enz"/>
</dbReference>
<dbReference type="GO" id="GO:0003824">
    <property type="term" value="F:catalytic activity"/>
    <property type="evidence" value="ECO:0007669"/>
    <property type="project" value="InterPro"/>
</dbReference>
<dbReference type="InterPro" id="IPR011037">
    <property type="entry name" value="Pyrv_Knase-like_insert_dom_sf"/>
</dbReference>
<dbReference type="PANTHER" id="PTHR30212:SF2">
    <property type="entry name" value="PROTEIN YIIM"/>
    <property type="match status" value="1"/>
</dbReference>
<evidence type="ECO:0000313" key="3">
    <source>
        <dbReference type="Proteomes" id="UP000199159"/>
    </source>
</evidence>
<dbReference type="GO" id="GO:0030170">
    <property type="term" value="F:pyridoxal phosphate binding"/>
    <property type="evidence" value="ECO:0007669"/>
    <property type="project" value="InterPro"/>
</dbReference>
<feature type="domain" description="MOSC" evidence="1">
    <location>
        <begin position="30"/>
        <end position="164"/>
    </location>
</feature>
<proteinExistence type="predicted"/>
<gene>
    <name evidence="2" type="ORF">SAMN05216565_103355</name>
</gene>
<organism evidence="2 3">
    <name type="scientific">Litchfieldia salsa</name>
    <dbReference type="NCBI Taxonomy" id="930152"/>
    <lineage>
        <taxon>Bacteria</taxon>
        <taxon>Bacillati</taxon>
        <taxon>Bacillota</taxon>
        <taxon>Bacilli</taxon>
        <taxon>Bacillales</taxon>
        <taxon>Bacillaceae</taxon>
        <taxon>Litchfieldia</taxon>
    </lineage>
</organism>
<dbReference type="RefSeq" id="WP_090852239.1">
    <property type="nucleotide sequence ID" value="NZ_FNJU01000003.1"/>
</dbReference>
<dbReference type="InterPro" id="IPR005163">
    <property type="entry name" value="Tri_helical_YiiM-like"/>
</dbReference>
<dbReference type="Pfam" id="PF03473">
    <property type="entry name" value="MOSC"/>
    <property type="match status" value="1"/>
</dbReference>
<dbReference type="STRING" id="930152.SAMN05216565_103355"/>
<dbReference type="PANTHER" id="PTHR30212">
    <property type="entry name" value="PROTEIN YIIM"/>
    <property type="match status" value="1"/>
</dbReference>
<dbReference type="Pfam" id="PF03475">
    <property type="entry name" value="YiiM_3-alpha"/>
    <property type="match status" value="1"/>
</dbReference>
<dbReference type="Proteomes" id="UP000199159">
    <property type="component" value="Unassembled WGS sequence"/>
</dbReference>
<dbReference type="InterPro" id="IPR005302">
    <property type="entry name" value="MoCF_Sase_C"/>
</dbReference>
<keyword evidence="3" id="KW-1185">Reference proteome</keyword>
<protein>
    <submittedName>
        <fullName evidence="2">MOSC domain-containing protein YiiM</fullName>
    </submittedName>
</protein>
<dbReference type="OrthoDB" id="9786134at2"/>
<dbReference type="EMBL" id="FNJU01000003">
    <property type="protein sequence ID" value="SDP50504.1"/>
    <property type="molecule type" value="Genomic_DNA"/>
</dbReference>
<accession>A0A1H0T905</accession>
<dbReference type="Gene3D" id="2.40.33.20">
    <property type="entry name" value="PK beta-barrel domain-like"/>
    <property type="match status" value="1"/>
</dbReference>
<reference evidence="3" key="1">
    <citation type="submission" date="2016-10" db="EMBL/GenBank/DDBJ databases">
        <authorList>
            <person name="Varghese N."/>
            <person name="Submissions S."/>
        </authorList>
    </citation>
    <scope>NUCLEOTIDE SEQUENCE [LARGE SCALE GENOMIC DNA]</scope>
    <source>
        <strain evidence="3">IBRC-M10078</strain>
    </source>
</reference>
<dbReference type="GO" id="GO:0030151">
    <property type="term" value="F:molybdenum ion binding"/>
    <property type="evidence" value="ECO:0007669"/>
    <property type="project" value="InterPro"/>
</dbReference>
<sequence length="220" mass="24993">MSNREIIYISKGHPVNKTFEGNEYHSGIWKNLSDQLDVGFLSISGDSVANHVNHGGKERVVCYYPYEHYTYWKEEFGQTLTTSAFGENITGLNMKEDEVCVGDIFQVGEAILQVSQGRFPCVTINKRNNNPLLLKRIIETGYTGYFFRVLKEGRIKLNSEIKQLSAHPMGITVSEIHHLYFHKQSVTLGEIDRVLNLEALAEQWKKLLIGKKSQLNVGEG</sequence>
<evidence type="ECO:0000259" key="1">
    <source>
        <dbReference type="PROSITE" id="PS51340"/>
    </source>
</evidence>
<name>A0A1H0T905_9BACI</name>
<dbReference type="AlphaFoldDB" id="A0A1H0T905"/>